<dbReference type="Gene3D" id="1.10.760.10">
    <property type="entry name" value="Cytochrome c-like domain"/>
    <property type="match status" value="1"/>
</dbReference>
<keyword evidence="7" id="KW-1185">Reference proteome</keyword>
<evidence type="ECO:0000256" key="2">
    <source>
        <dbReference type="ARBA" id="ARBA00022723"/>
    </source>
</evidence>
<evidence type="ECO:0000256" key="3">
    <source>
        <dbReference type="ARBA" id="ARBA00023004"/>
    </source>
</evidence>
<sequence>MIKIAKSGQSVRRIAVFTLAMTFSWLAWPNVILGQNDLQDIPTPDPVSEMEMMNLAEGASVNLFAADPDIRKPIQMNFDCEGGLWVASSEVYPQIQPGEVANDKIIVVRDTNGDGQADSQTVFADGLLIPTGVLPDGPHAAYVVDSTQLLYLTDTDHDGRADQRKVIISGFGTEDTHHLVHTLRYGPDGCVYFNQSIYIHSHIDTPDGTRHLDGGGIWRFRPETNELEVICKGFINPWGHQFDAYGESFVTDGAYFEGINYAFPDSVFATSPGATRWLTGLNPGSPKHCGLEILSGTHIPPAWSGTMVTNDFRSHRVCRFDVRPSASGYVSRQQPEVITTPHVAFRPIDARMGPDGAIYIADWYNPIIQHGEVDFRDERRDRKHGRIWRVSFPRREADPWPEFSALPTDSLVALLEDPALPVRQFARQQLWKQLEVDAAQVMKSVRSWVNEKPGTRLIELLWINESLDAPEDADLASSIDRFESVDARYQRTVLRSLYRNREKSAGADLRQQIESFALSQTSHANAAVRLEAVVIAGQLDGIEALNAVVAAAGQDVDGNLDFAIWQSARSIAARHPSNSSILADAQWKGRERDLAKAITAIGDAKAAQVGLDALKDANIETDVMSEMIRAIASSANADQLGRLAKTLVGHPAGKDQFDSLIARTQADGTKPAGIADVLSAAVPDVQSLVSNPHWASKVAKMIEVWKVVELESVITPAINEAGPDLQSQLIAALGSLDSQSARTTIQELAKSDQPEIQFAAVKAMLGQRPRMSIPAVLTMLQSDETLNQGLALFDDLINRKGLPTPVAAEIQKRTYSANQARAMLAKVQAKGGDAGLESAIRNVGNLEDAAWKLSPELSQKLVGEVKSSGNPHRGEQIYRRSGLQCITCHAIGSAGGLVGPNLISIGGSAQVDYIIESLLDPSAKLKEGYTTLSVLTDEGQLHTGIAIGETPEAILLRLADGKEISIPLDSIEDEKPGKSLMPLGLVDTLTQSELVDLTAFLSALGREPEFTVSTKPLVQSWETLVYTNEANRVFNRTSTDSVASDDPIMQWRPITSLVDGTLPISELDRFQQHRTTPPTSFVRFNLVMPEAGTMKVALPSTMLESGLDAWLDGKPTPVSGLVSKKLDAGTHTIIFGIYRDQITSPFAVEVNGDATLP</sequence>
<dbReference type="AlphaFoldDB" id="A0A5C5WIX1"/>
<keyword evidence="1 4" id="KW-0349">Heme</keyword>
<evidence type="ECO:0000256" key="1">
    <source>
        <dbReference type="ARBA" id="ARBA00022617"/>
    </source>
</evidence>
<dbReference type="PANTHER" id="PTHR33546">
    <property type="entry name" value="LARGE, MULTIFUNCTIONAL SECRETED PROTEIN-RELATED"/>
    <property type="match status" value="1"/>
</dbReference>
<comment type="caution">
    <text evidence="6">The sequence shown here is derived from an EMBL/GenBank/DDBJ whole genome shotgun (WGS) entry which is preliminary data.</text>
</comment>
<evidence type="ECO:0000259" key="5">
    <source>
        <dbReference type="PROSITE" id="PS51007"/>
    </source>
</evidence>
<dbReference type="PANTHER" id="PTHR33546:SF1">
    <property type="entry name" value="LARGE, MULTIFUNCTIONAL SECRETED PROTEIN"/>
    <property type="match status" value="1"/>
</dbReference>
<dbReference type="InterPro" id="IPR036909">
    <property type="entry name" value="Cyt_c-like_dom_sf"/>
</dbReference>
<organism evidence="6 7">
    <name type="scientific">Rubripirellula amarantea</name>
    <dbReference type="NCBI Taxonomy" id="2527999"/>
    <lineage>
        <taxon>Bacteria</taxon>
        <taxon>Pseudomonadati</taxon>
        <taxon>Planctomycetota</taxon>
        <taxon>Planctomycetia</taxon>
        <taxon>Pirellulales</taxon>
        <taxon>Pirellulaceae</taxon>
        <taxon>Rubripirellula</taxon>
    </lineage>
</organism>
<dbReference type="InterPro" id="IPR055557">
    <property type="entry name" value="DUF7133"/>
</dbReference>
<dbReference type="InterPro" id="IPR013427">
    <property type="entry name" value="Haem-bd_dom_put"/>
</dbReference>
<evidence type="ECO:0000313" key="7">
    <source>
        <dbReference type="Proteomes" id="UP000316598"/>
    </source>
</evidence>
<keyword evidence="2 4" id="KW-0479">Metal-binding</keyword>
<dbReference type="InterPro" id="IPR011042">
    <property type="entry name" value="6-blade_b-propeller_TolB-like"/>
</dbReference>
<keyword evidence="3 4" id="KW-0408">Iron</keyword>
<dbReference type="Proteomes" id="UP000316598">
    <property type="component" value="Unassembled WGS sequence"/>
</dbReference>
<dbReference type="SUPFAM" id="SSF46626">
    <property type="entry name" value="Cytochrome c"/>
    <property type="match status" value="1"/>
</dbReference>
<proteinExistence type="predicted"/>
<dbReference type="RefSeq" id="WP_242632109.1">
    <property type="nucleotide sequence ID" value="NZ_SJPI01000002.1"/>
</dbReference>
<dbReference type="NCBIfam" id="TIGR02604">
    <property type="entry name" value="Piru_Ver_Nterm"/>
    <property type="match status" value="1"/>
</dbReference>
<evidence type="ECO:0000256" key="4">
    <source>
        <dbReference type="PROSITE-ProRule" id="PRU00433"/>
    </source>
</evidence>
<protein>
    <submittedName>
        <fullName evidence="6">Membrane bound L-sorbosone dehydrogenase</fullName>
    </submittedName>
</protein>
<feature type="domain" description="Cytochrome c" evidence="5">
    <location>
        <begin position="869"/>
        <end position="1005"/>
    </location>
</feature>
<dbReference type="PROSITE" id="PS51007">
    <property type="entry name" value="CYTC"/>
    <property type="match status" value="1"/>
</dbReference>
<dbReference type="SUPFAM" id="SSF48371">
    <property type="entry name" value="ARM repeat"/>
    <property type="match status" value="1"/>
</dbReference>
<evidence type="ECO:0000313" key="6">
    <source>
        <dbReference type="EMBL" id="TWT50776.1"/>
    </source>
</evidence>
<name>A0A5C5WIX1_9BACT</name>
<dbReference type="Pfam" id="PF23500">
    <property type="entry name" value="DUF7133"/>
    <property type="match status" value="1"/>
</dbReference>
<reference evidence="6 7" key="1">
    <citation type="submission" date="2019-02" db="EMBL/GenBank/DDBJ databases">
        <title>Deep-cultivation of Planctomycetes and their phenomic and genomic characterization uncovers novel biology.</title>
        <authorList>
            <person name="Wiegand S."/>
            <person name="Jogler M."/>
            <person name="Boedeker C."/>
            <person name="Pinto D."/>
            <person name="Vollmers J."/>
            <person name="Rivas-Marin E."/>
            <person name="Kohn T."/>
            <person name="Peeters S.H."/>
            <person name="Heuer A."/>
            <person name="Rast P."/>
            <person name="Oberbeckmann S."/>
            <person name="Bunk B."/>
            <person name="Jeske O."/>
            <person name="Meyerdierks A."/>
            <person name="Storesund J.E."/>
            <person name="Kallscheuer N."/>
            <person name="Luecker S."/>
            <person name="Lage O.M."/>
            <person name="Pohl T."/>
            <person name="Merkel B.J."/>
            <person name="Hornburger P."/>
            <person name="Mueller R.-W."/>
            <person name="Bruemmer F."/>
            <person name="Labrenz M."/>
            <person name="Spormann A.M."/>
            <person name="Op Den Camp H."/>
            <person name="Overmann J."/>
            <person name="Amann R."/>
            <person name="Jetten M.S.M."/>
            <person name="Mascher T."/>
            <person name="Medema M.H."/>
            <person name="Devos D.P."/>
            <person name="Kaster A.-K."/>
            <person name="Ovreas L."/>
            <person name="Rohde M."/>
            <person name="Galperin M.Y."/>
            <person name="Jogler C."/>
        </authorList>
    </citation>
    <scope>NUCLEOTIDE SEQUENCE [LARGE SCALE GENOMIC DNA]</scope>
    <source>
        <strain evidence="6 7">Pla22</strain>
    </source>
</reference>
<dbReference type="InterPro" id="IPR013428">
    <property type="entry name" value="Membrane-bound_put_N"/>
</dbReference>
<dbReference type="NCBIfam" id="TIGR02603">
    <property type="entry name" value="CxxCH_TIGR02603"/>
    <property type="match status" value="1"/>
</dbReference>
<accession>A0A5C5WIX1</accession>
<dbReference type="InterPro" id="IPR009056">
    <property type="entry name" value="Cyt_c-like_dom"/>
</dbReference>
<dbReference type="InterPro" id="IPR016024">
    <property type="entry name" value="ARM-type_fold"/>
</dbReference>
<dbReference type="GO" id="GO:0046872">
    <property type="term" value="F:metal ion binding"/>
    <property type="evidence" value="ECO:0007669"/>
    <property type="project" value="UniProtKB-KW"/>
</dbReference>
<dbReference type="Gene3D" id="2.120.10.30">
    <property type="entry name" value="TolB, C-terminal domain"/>
    <property type="match status" value="1"/>
</dbReference>
<dbReference type="GO" id="GO:0020037">
    <property type="term" value="F:heme binding"/>
    <property type="evidence" value="ECO:0007669"/>
    <property type="project" value="InterPro"/>
</dbReference>
<dbReference type="SUPFAM" id="SSF63829">
    <property type="entry name" value="Calcium-dependent phosphotriesterase"/>
    <property type="match status" value="1"/>
</dbReference>
<dbReference type="EMBL" id="SJPI01000002">
    <property type="protein sequence ID" value="TWT50776.1"/>
    <property type="molecule type" value="Genomic_DNA"/>
</dbReference>
<dbReference type="GO" id="GO:0009055">
    <property type="term" value="F:electron transfer activity"/>
    <property type="evidence" value="ECO:0007669"/>
    <property type="project" value="InterPro"/>
</dbReference>
<gene>
    <name evidence="6" type="ORF">Pla22_35190</name>
</gene>